<dbReference type="PANTHER" id="PTHR11908:SF153">
    <property type="entry name" value="DEHYDROGENASE"/>
    <property type="match status" value="1"/>
</dbReference>
<dbReference type="Proteomes" id="UP000031656">
    <property type="component" value="Chromosome"/>
</dbReference>
<dbReference type="Pfam" id="PF01315">
    <property type="entry name" value="Ald_Xan_dh_C"/>
    <property type="match status" value="1"/>
</dbReference>
<proteinExistence type="predicted"/>
<dbReference type="Pfam" id="PF02738">
    <property type="entry name" value="MoCoBD_1"/>
    <property type="match status" value="1"/>
</dbReference>
<dbReference type="PANTHER" id="PTHR11908">
    <property type="entry name" value="XANTHINE DEHYDROGENASE"/>
    <property type="match status" value="1"/>
</dbReference>
<dbReference type="InterPro" id="IPR037165">
    <property type="entry name" value="AldOxase/xan_DH_Mopterin-bd_sf"/>
</dbReference>
<dbReference type="Pfam" id="PF20256">
    <property type="entry name" value="MoCoBD_2"/>
    <property type="match status" value="1"/>
</dbReference>
<dbReference type="SMR" id="A0A067Z718"/>
<dbReference type="HOGENOM" id="CLU_001681_2_2_5"/>
<dbReference type="GeneID" id="56905855"/>
<evidence type="ECO:0000313" key="3">
    <source>
        <dbReference type="Proteomes" id="UP000031656"/>
    </source>
</evidence>
<organism evidence="2 3">
    <name type="scientific">Gluconobacter oxydans DSM 3504</name>
    <dbReference type="NCBI Taxonomy" id="1288313"/>
    <lineage>
        <taxon>Bacteria</taxon>
        <taxon>Pseudomonadati</taxon>
        <taxon>Pseudomonadota</taxon>
        <taxon>Alphaproteobacteria</taxon>
        <taxon>Acetobacterales</taxon>
        <taxon>Acetobacteraceae</taxon>
        <taxon>Gluconobacter</taxon>
    </lineage>
</organism>
<dbReference type="GO" id="GO:0005506">
    <property type="term" value="F:iron ion binding"/>
    <property type="evidence" value="ECO:0007669"/>
    <property type="project" value="InterPro"/>
</dbReference>
<dbReference type="InterPro" id="IPR000674">
    <property type="entry name" value="Ald_Oxase/Xan_DH_a/b"/>
</dbReference>
<dbReference type="SMART" id="SM01008">
    <property type="entry name" value="Ald_Xan_dh_C"/>
    <property type="match status" value="1"/>
</dbReference>
<dbReference type="InterPro" id="IPR008274">
    <property type="entry name" value="AldOxase/xan_DH_MoCoBD1"/>
</dbReference>
<gene>
    <name evidence="2" type="primary">yagR</name>
    <name evidence="2" type="ORF">GLS_c16360</name>
</gene>
<dbReference type="InterPro" id="IPR016208">
    <property type="entry name" value="Ald_Oxase/xanthine_DH-like"/>
</dbReference>
<evidence type="ECO:0000313" key="2">
    <source>
        <dbReference type="EMBL" id="AHK71515.1"/>
    </source>
</evidence>
<dbReference type="Gene3D" id="3.30.365.10">
    <property type="entry name" value="Aldehyde oxidase/xanthine dehydrogenase, molybdopterin binding domain"/>
    <property type="match status" value="4"/>
</dbReference>
<dbReference type="SUPFAM" id="SSF54665">
    <property type="entry name" value="CO dehydrogenase molybdoprotein N-domain-like"/>
    <property type="match status" value="1"/>
</dbReference>
<dbReference type="AlphaFoldDB" id="A0A067Z718"/>
<dbReference type="KEGG" id="goy:GLS_c16360"/>
<dbReference type="Gene3D" id="3.90.1170.50">
    <property type="entry name" value="Aldehyde oxidase/xanthine dehydrogenase, a/b hammerhead"/>
    <property type="match status" value="1"/>
</dbReference>
<dbReference type="SUPFAM" id="SSF56003">
    <property type="entry name" value="Molybdenum cofactor-binding domain"/>
    <property type="match status" value="1"/>
</dbReference>
<dbReference type="EC" id="1.17.1.4" evidence="2"/>
<keyword evidence="2" id="KW-0560">Oxidoreductase</keyword>
<reference evidence="2 3" key="1">
    <citation type="journal article" date="2015" name="Appl. Microbiol. Biotechnol.">
        <title>The consequence of an additional NADH dehydrogenase paralog on the growth of Gluconobacter oxydans DSM3504.</title>
        <authorList>
            <person name="Kostner D."/>
            <person name="Luchterhand B."/>
            <person name="Junker A."/>
            <person name="Volland S."/>
            <person name="Daniel R."/>
            <person name="Buchs J."/>
            <person name="Liebl W."/>
            <person name="Ehrenreich A."/>
        </authorList>
    </citation>
    <scope>NUCLEOTIDE SEQUENCE [LARGE SCALE GENOMIC DNA]</scope>
    <source>
        <strain evidence="2">DSM 3504</strain>
    </source>
</reference>
<evidence type="ECO:0000259" key="1">
    <source>
        <dbReference type="SMART" id="SM01008"/>
    </source>
</evidence>
<dbReference type="RefSeq" id="WP_041111859.1">
    <property type="nucleotide sequence ID" value="NZ_CP004373.1"/>
</dbReference>
<dbReference type="GO" id="GO:0004854">
    <property type="term" value="F:xanthine dehydrogenase activity"/>
    <property type="evidence" value="ECO:0007669"/>
    <property type="project" value="UniProtKB-EC"/>
</dbReference>
<feature type="domain" description="Aldehyde oxidase/xanthine dehydrogenase a/b hammerhead" evidence="1">
    <location>
        <begin position="22"/>
        <end position="136"/>
    </location>
</feature>
<sequence>MTLHSAKIGQPVSRIDGLAKVTGQARYAAEPHPAGMLYGFIVNSPIARGRIEAIRDEAARAVPGVVEIMTHLNRPHSALFEKSYMDGLGVPGSPYRPLHDAEISFNGQPVAVVLAETFEAAREAAMRLEVDYERWPHNADFEASLHQKYMPGKTRSNYVPPKSRGNAAEAYALSPIKIEGRYHLAPEHHNPMEMHATTVIAEDDGTFTVWDKTQGPQAVQAYLTSALSLSKDQVRVRNPYVGGAFGSGLRAQHNVFLAALGAKMLKRSVRITLTRPQMFTHVFRPEAVMDIALGAQPDGTLQSMIVDGVTDTSRFEHNMENLVIWGLINYKCPNATADYKVAPRDTYTSSDMRAPGAATGVNLFEMAIDEMAYACNMDPLDFRLHNYSDIDAMHDMPLTSKALKEAIHEGAERFGWYNRPMAPKSMRDGKELIGWGMATGIWDAMFSPTSARATLTADGRLHIATAASDIGTGTYTILAQTASEAFGIPIEMIDIELGDSTLPTCPTEGGSWTAASAGAAVWLACQSLREKLFKTLGKSGNISAWLTEGLSNKTTVLQDGFLQDKGADENLRLSLSEALSLTGQDRLEVEETAKPGLRGTVSQMRKARFTHSAVFCEVRVDEELGIVRVTRLVNAVAAGRIMNPKTAASQVRGAMVMATGMALHEESLMDERVGRFMNHNFAEYHIPAHADIPDMDVLFVAEKDPEVSPLGIKGVGEIGMCGTAAAIANAIFHATGQRHRSLPITPGS</sequence>
<dbReference type="EMBL" id="CP004373">
    <property type="protein sequence ID" value="AHK71515.1"/>
    <property type="molecule type" value="Genomic_DNA"/>
</dbReference>
<accession>A0A067Z718</accession>
<protein>
    <submittedName>
        <fullName evidence="2">Putative xanthine dehydrogenase YagR</fullName>
        <ecNumber evidence="2">1.17.1.4</ecNumber>
    </submittedName>
</protein>
<dbReference type="InterPro" id="IPR036856">
    <property type="entry name" value="Ald_Oxase/Xan_DH_a/b_sf"/>
</dbReference>
<dbReference type="InterPro" id="IPR046867">
    <property type="entry name" value="AldOxase/xan_DH_MoCoBD2"/>
</dbReference>
<name>A0A067Z718_GLUOY</name>